<proteinExistence type="inferred from homology"/>
<organism evidence="3">
    <name type="scientific">Petromyces alliaceus</name>
    <name type="common">Aspergillus alliaceus</name>
    <dbReference type="NCBI Taxonomy" id="209559"/>
    <lineage>
        <taxon>Eukaryota</taxon>
        <taxon>Fungi</taxon>
        <taxon>Dikarya</taxon>
        <taxon>Ascomycota</taxon>
        <taxon>Pezizomycotina</taxon>
        <taxon>Eurotiomycetes</taxon>
        <taxon>Eurotiomycetidae</taxon>
        <taxon>Eurotiales</taxon>
        <taxon>Aspergillaceae</taxon>
        <taxon>Aspergillus</taxon>
        <taxon>Aspergillus subgen. Circumdati</taxon>
    </lineage>
</organism>
<dbReference type="EMBL" id="ML735256">
    <property type="protein sequence ID" value="KAE8390271.1"/>
    <property type="molecule type" value="Genomic_DNA"/>
</dbReference>
<dbReference type="AlphaFoldDB" id="A0A5N7C800"/>
<evidence type="ECO:0000256" key="2">
    <source>
        <dbReference type="ARBA" id="ARBA00023002"/>
    </source>
</evidence>
<evidence type="ECO:0008006" key="4">
    <source>
        <dbReference type="Google" id="ProtNLM"/>
    </source>
</evidence>
<dbReference type="Proteomes" id="UP000326877">
    <property type="component" value="Unassembled WGS sequence"/>
</dbReference>
<dbReference type="GO" id="GO:0006654">
    <property type="term" value="P:phosphatidic acid biosynthetic process"/>
    <property type="evidence" value="ECO:0007669"/>
    <property type="project" value="TreeGrafter"/>
</dbReference>
<dbReference type="GO" id="GO:0000140">
    <property type="term" value="F:acylglycerone-phosphate reductase (NADP+) activity"/>
    <property type="evidence" value="ECO:0007669"/>
    <property type="project" value="TreeGrafter"/>
</dbReference>
<dbReference type="Gene3D" id="3.40.50.720">
    <property type="entry name" value="NAD(P)-binding Rossmann-like Domain"/>
    <property type="match status" value="1"/>
</dbReference>
<protein>
    <recommendedName>
        <fullName evidence="4">NAD(P)-binding protein</fullName>
    </recommendedName>
</protein>
<dbReference type="PANTHER" id="PTHR44169:SF6">
    <property type="entry name" value="NADPH-DEPENDENT 1-ACYLDIHYDROXYACETONE PHOSPHATE REDUCTASE"/>
    <property type="match status" value="1"/>
</dbReference>
<dbReference type="GO" id="GO:0005783">
    <property type="term" value="C:endoplasmic reticulum"/>
    <property type="evidence" value="ECO:0007669"/>
    <property type="project" value="TreeGrafter"/>
</dbReference>
<name>A0A5N7C800_PETAA</name>
<dbReference type="GO" id="GO:0005811">
    <property type="term" value="C:lipid droplet"/>
    <property type="evidence" value="ECO:0007669"/>
    <property type="project" value="TreeGrafter"/>
</dbReference>
<sequence length="211" mass="23137">MTPRSSASVVITGCSSGDISHALAARFYQEGLIIFASSRTISKVEELSTIPYITLVAVAVVEKDIEGRFNYLINSAEAFLYSLLLDIPLNEAKCLFNTNTWGILAYSKYFHLFWGCMNIPWLGIYAEAALNKLGETLRLELPLFHVGVLTVIAGTVNTNIFDNASSVALPAGSVYHPSLDRSVTLWIPANQFVRKVATDVLNGKCGKTWRG</sequence>
<dbReference type="GO" id="GO:0019433">
    <property type="term" value="P:triglyceride catabolic process"/>
    <property type="evidence" value="ECO:0007669"/>
    <property type="project" value="TreeGrafter"/>
</dbReference>
<evidence type="ECO:0000256" key="1">
    <source>
        <dbReference type="ARBA" id="ARBA00006484"/>
    </source>
</evidence>
<evidence type="ECO:0000313" key="3">
    <source>
        <dbReference type="EMBL" id="KAE8390271.1"/>
    </source>
</evidence>
<keyword evidence="2" id="KW-0560">Oxidoreductase</keyword>
<accession>A0A5N7C800</accession>
<reference evidence="3" key="1">
    <citation type="submission" date="2019-04" db="EMBL/GenBank/DDBJ databases">
        <title>Friends and foes A comparative genomics studyof 23 Aspergillus species from section Flavi.</title>
        <authorList>
            <consortium name="DOE Joint Genome Institute"/>
            <person name="Kjaerbolling I."/>
            <person name="Vesth T."/>
            <person name="Frisvad J.C."/>
            <person name="Nybo J.L."/>
            <person name="Theobald S."/>
            <person name="Kildgaard S."/>
            <person name="Isbrandt T."/>
            <person name="Kuo A."/>
            <person name="Sato A."/>
            <person name="Lyhne E.K."/>
            <person name="Kogle M.E."/>
            <person name="Wiebenga A."/>
            <person name="Kun R.S."/>
            <person name="Lubbers R.J."/>
            <person name="Makela M.R."/>
            <person name="Barry K."/>
            <person name="Chovatia M."/>
            <person name="Clum A."/>
            <person name="Daum C."/>
            <person name="Haridas S."/>
            <person name="He G."/>
            <person name="LaButti K."/>
            <person name="Lipzen A."/>
            <person name="Mondo S."/>
            <person name="Riley R."/>
            <person name="Salamov A."/>
            <person name="Simmons B.A."/>
            <person name="Magnuson J.K."/>
            <person name="Henrissat B."/>
            <person name="Mortensen U.H."/>
            <person name="Larsen T.O."/>
            <person name="Devries R.P."/>
            <person name="Grigoriev I.V."/>
            <person name="Machida M."/>
            <person name="Baker S.E."/>
            <person name="Andersen M.R."/>
        </authorList>
    </citation>
    <scope>NUCLEOTIDE SEQUENCE [LARGE SCALE GENOMIC DNA]</scope>
    <source>
        <strain evidence="3">IBT 14317</strain>
    </source>
</reference>
<dbReference type="OrthoDB" id="2102561at2759"/>
<comment type="similarity">
    <text evidence="1">Belongs to the short-chain dehydrogenases/reductases (SDR) family.</text>
</comment>
<gene>
    <name evidence="3" type="ORF">BDV23DRAFT_172439</name>
</gene>
<dbReference type="InterPro" id="IPR036291">
    <property type="entry name" value="NAD(P)-bd_dom_sf"/>
</dbReference>
<dbReference type="GO" id="GO:0004806">
    <property type="term" value="F:triacylglycerol lipase activity"/>
    <property type="evidence" value="ECO:0007669"/>
    <property type="project" value="TreeGrafter"/>
</dbReference>
<dbReference type="SUPFAM" id="SSF51735">
    <property type="entry name" value="NAD(P)-binding Rossmann-fold domains"/>
    <property type="match status" value="1"/>
</dbReference>
<dbReference type="PANTHER" id="PTHR44169">
    <property type="entry name" value="NADPH-DEPENDENT 1-ACYLDIHYDROXYACETONE PHOSPHATE REDUCTASE"/>
    <property type="match status" value="1"/>
</dbReference>